<dbReference type="InterPro" id="IPR050870">
    <property type="entry name" value="FAST_kinase"/>
</dbReference>
<accession>A0ABN9PA92</accession>
<dbReference type="EMBL" id="CAUYUJ010000001">
    <property type="protein sequence ID" value="CAK0788087.1"/>
    <property type="molecule type" value="Genomic_DNA"/>
</dbReference>
<protein>
    <submittedName>
        <fullName evidence="1">Uncharacterized protein</fullName>
    </submittedName>
</protein>
<reference evidence="1" key="1">
    <citation type="submission" date="2023-10" db="EMBL/GenBank/DDBJ databases">
        <authorList>
            <person name="Chen Y."/>
            <person name="Shah S."/>
            <person name="Dougan E. K."/>
            <person name="Thang M."/>
            <person name="Chan C."/>
        </authorList>
    </citation>
    <scope>NUCLEOTIDE SEQUENCE [LARGE SCALE GENOMIC DNA]</scope>
</reference>
<dbReference type="PANTHER" id="PTHR21228:SF40">
    <property type="entry name" value="LD45607P"/>
    <property type="match status" value="1"/>
</dbReference>
<evidence type="ECO:0000313" key="2">
    <source>
        <dbReference type="Proteomes" id="UP001189429"/>
    </source>
</evidence>
<sequence>MKDALASTFRQVARARPETLVDILWACAKLDHNPGKVFIQVVTEKTARSLPMLGTYMLGQLLWSFAKMNHHPGVHFMSEFVAALSRSEGINEMRAGQVTTVMWAFARLDHRPPVSLSEALLRQAEERTDDIEAHELASLLWSCSRMDLRLPDPLLQALPTKPSRDLASFGPRGLAYVLWLYGKLGAHPGEDFVERAIARMGRTVPAFSYIDAKDLANLLWACVKLDHLPGEGYLRALDAAILNRMEESTPAQLATYLWGFSELGHVPSQEFQEAWLRRAGETLADFGEAERATSRSAARRVGARGVDGLLGPWAPSPEVAV</sequence>
<evidence type="ECO:0000313" key="1">
    <source>
        <dbReference type="EMBL" id="CAK0788087.1"/>
    </source>
</evidence>
<name>A0ABN9PA92_9DINO</name>
<organism evidence="1 2">
    <name type="scientific">Prorocentrum cordatum</name>
    <dbReference type="NCBI Taxonomy" id="2364126"/>
    <lineage>
        <taxon>Eukaryota</taxon>
        <taxon>Sar</taxon>
        <taxon>Alveolata</taxon>
        <taxon>Dinophyceae</taxon>
        <taxon>Prorocentrales</taxon>
        <taxon>Prorocentraceae</taxon>
        <taxon>Prorocentrum</taxon>
    </lineage>
</organism>
<proteinExistence type="predicted"/>
<comment type="caution">
    <text evidence="1">The sequence shown here is derived from an EMBL/GenBank/DDBJ whole genome shotgun (WGS) entry which is preliminary data.</text>
</comment>
<gene>
    <name evidence="1" type="ORF">PCOR1329_LOCUS56</name>
</gene>
<dbReference type="PANTHER" id="PTHR21228">
    <property type="entry name" value="FAST LEU-RICH DOMAIN-CONTAINING"/>
    <property type="match status" value="1"/>
</dbReference>
<keyword evidence="2" id="KW-1185">Reference proteome</keyword>
<dbReference type="Proteomes" id="UP001189429">
    <property type="component" value="Unassembled WGS sequence"/>
</dbReference>